<dbReference type="Proteomes" id="UP000031014">
    <property type="component" value="Unassembled WGS sequence"/>
</dbReference>
<feature type="domain" description="Thioredoxin" evidence="2">
    <location>
        <begin position="41"/>
        <end position="173"/>
    </location>
</feature>
<name>A0A0A8WZK3_MESS1</name>
<evidence type="ECO:0000259" key="2">
    <source>
        <dbReference type="PROSITE" id="PS51352"/>
    </source>
</evidence>
<gene>
    <name evidence="3" type="ORF">SAMD00020551_1240</name>
</gene>
<accession>A0A0A8WZK3</accession>
<dbReference type="EMBL" id="BASE01000025">
    <property type="protein sequence ID" value="GAM13103.1"/>
    <property type="molecule type" value="Genomic_DNA"/>
</dbReference>
<dbReference type="InterPro" id="IPR036249">
    <property type="entry name" value="Thioredoxin-like_sf"/>
</dbReference>
<keyword evidence="4" id="KW-1185">Reference proteome</keyword>
<evidence type="ECO:0000313" key="4">
    <source>
        <dbReference type="Proteomes" id="UP000031014"/>
    </source>
</evidence>
<protein>
    <submittedName>
        <fullName evidence="3">Thioldisulfide oxidoreductase related to ResA</fullName>
    </submittedName>
</protein>
<dbReference type="SUPFAM" id="SSF52833">
    <property type="entry name" value="Thioredoxin-like"/>
    <property type="match status" value="1"/>
</dbReference>
<proteinExistence type="predicted"/>
<dbReference type="PROSITE" id="PS00194">
    <property type="entry name" value="THIOREDOXIN_1"/>
    <property type="match status" value="1"/>
</dbReference>
<dbReference type="OrthoDB" id="25753at2"/>
<dbReference type="PANTHER" id="PTHR42852:SF13">
    <property type="entry name" value="PROTEIN DIPZ"/>
    <property type="match status" value="1"/>
</dbReference>
<dbReference type="InterPro" id="IPR000866">
    <property type="entry name" value="AhpC/TSA"/>
</dbReference>
<dbReference type="InterPro" id="IPR013766">
    <property type="entry name" value="Thioredoxin_domain"/>
</dbReference>
<dbReference type="GO" id="GO:0016491">
    <property type="term" value="F:oxidoreductase activity"/>
    <property type="evidence" value="ECO:0007669"/>
    <property type="project" value="InterPro"/>
</dbReference>
<organism evidence="3 4">
    <name type="scientific">Mesobacillus selenatarsenatis (strain DSM 18680 / JCM 14380 / FERM P-15431 / SF-1)</name>
    <dbReference type="NCBI Taxonomy" id="1321606"/>
    <lineage>
        <taxon>Bacteria</taxon>
        <taxon>Bacillati</taxon>
        <taxon>Bacillota</taxon>
        <taxon>Bacilli</taxon>
        <taxon>Bacillales</taxon>
        <taxon>Bacillaceae</taxon>
        <taxon>Mesobacillus</taxon>
    </lineage>
</organism>
<sequence length="173" mass="19351">MVKKAIAAGILAGLVLFALVQHFYKTEEPQAIEASKATTGIGAGMVAPTFTLKNLAGEEVSLKDYRGKKVMLNFWATWCPPCKEEMPAMEQFYKENSKEVEILAVNLDPQNNVKSFVKDNELTFPILLDQDGTTQQTYSIISIPTTFIINEQGLILKKHIGSMTFEQMQELMK</sequence>
<dbReference type="AlphaFoldDB" id="A0A0A8WZK3"/>
<comment type="caution">
    <text evidence="3">The sequence shown here is derived from an EMBL/GenBank/DDBJ whole genome shotgun (WGS) entry which is preliminary data.</text>
</comment>
<evidence type="ECO:0000313" key="3">
    <source>
        <dbReference type="EMBL" id="GAM13103.1"/>
    </source>
</evidence>
<dbReference type="CDD" id="cd02966">
    <property type="entry name" value="TlpA_like_family"/>
    <property type="match status" value="1"/>
</dbReference>
<dbReference type="Pfam" id="PF00578">
    <property type="entry name" value="AhpC-TSA"/>
    <property type="match status" value="1"/>
</dbReference>
<reference evidence="3 4" key="1">
    <citation type="submission" date="2013-06" db="EMBL/GenBank/DDBJ databases">
        <title>Whole genome shotgun sequence of Bacillus selenatarsenatis SF-1.</title>
        <authorList>
            <person name="Kuroda M."/>
            <person name="Sei K."/>
            <person name="Yamashita M."/>
            <person name="Ike M."/>
        </authorList>
    </citation>
    <scope>NUCLEOTIDE SEQUENCE [LARGE SCALE GENOMIC DNA]</scope>
    <source>
        <strain evidence="3 4">SF-1</strain>
    </source>
</reference>
<dbReference type="Gene3D" id="3.40.30.10">
    <property type="entry name" value="Glutaredoxin"/>
    <property type="match status" value="1"/>
</dbReference>
<dbReference type="STRING" id="1321606.SAMD00020551_1240"/>
<dbReference type="InterPro" id="IPR017937">
    <property type="entry name" value="Thioredoxin_CS"/>
</dbReference>
<dbReference type="PROSITE" id="PS51352">
    <property type="entry name" value="THIOREDOXIN_2"/>
    <property type="match status" value="1"/>
</dbReference>
<keyword evidence="1" id="KW-1015">Disulfide bond</keyword>
<dbReference type="InterPro" id="IPR050553">
    <property type="entry name" value="Thioredoxin_ResA/DsbE_sf"/>
</dbReference>
<dbReference type="PANTHER" id="PTHR42852">
    <property type="entry name" value="THIOL:DISULFIDE INTERCHANGE PROTEIN DSBE"/>
    <property type="match status" value="1"/>
</dbReference>
<dbReference type="GO" id="GO:0016209">
    <property type="term" value="F:antioxidant activity"/>
    <property type="evidence" value="ECO:0007669"/>
    <property type="project" value="InterPro"/>
</dbReference>
<dbReference type="RefSeq" id="WP_041964979.1">
    <property type="nucleotide sequence ID" value="NZ_BASE01000025.1"/>
</dbReference>
<evidence type="ECO:0000256" key="1">
    <source>
        <dbReference type="ARBA" id="ARBA00023157"/>
    </source>
</evidence>